<accession>A0A1I4XTL5</accession>
<proteinExistence type="predicted"/>
<sequence length="275" mass="29737">MRSLRDALDMAGMTDPGRVRGHNEDAVLFDADLGIVALADGMGGYNAGEVASGLTVDAVNEILRAELAAMSPHLGSGKSLKPQAHDMLMLAIERANSVVYQTACSEPLCAGMGTTLVAALFYDNRLVVGHVGDSRLYRYRNTDFSRLTRDHSLLQMQLDAGLITPEEARHATHKNLVTRAVGIEPEVEPEIQEFLAVPGDVYLFCSDGLTEMVDDQLIGEMVGQFTDNLPMAAQALVEQANANGGRDNISVALVAVKRDYSAETGWISRLASRFR</sequence>
<dbReference type="RefSeq" id="WP_091192466.1">
    <property type="nucleotide sequence ID" value="NZ_FOVE01000006.1"/>
</dbReference>
<dbReference type="STRING" id="83765.SAMN05660284_01097"/>
<dbReference type="SUPFAM" id="SSF81606">
    <property type="entry name" value="PP2C-like"/>
    <property type="match status" value="1"/>
</dbReference>
<evidence type="ECO:0000259" key="1">
    <source>
        <dbReference type="PROSITE" id="PS51746"/>
    </source>
</evidence>
<evidence type="ECO:0000313" key="3">
    <source>
        <dbReference type="Proteomes" id="UP000242869"/>
    </source>
</evidence>
<protein>
    <submittedName>
        <fullName evidence="2">Protein phosphatase</fullName>
    </submittedName>
</protein>
<gene>
    <name evidence="2" type="ORF">SAMN05660284_01097</name>
</gene>
<evidence type="ECO:0000313" key="2">
    <source>
        <dbReference type="EMBL" id="SFN28996.1"/>
    </source>
</evidence>
<organism evidence="2 3">
    <name type="scientific">Formivibrio citricus</name>
    <dbReference type="NCBI Taxonomy" id="83765"/>
    <lineage>
        <taxon>Bacteria</taxon>
        <taxon>Pseudomonadati</taxon>
        <taxon>Pseudomonadota</taxon>
        <taxon>Betaproteobacteria</taxon>
        <taxon>Neisseriales</taxon>
        <taxon>Chitinibacteraceae</taxon>
        <taxon>Formivibrio</taxon>
    </lineage>
</organism>
<dbReference type="GO" id="GO:0004722">
    <property type="term" value="F:protein serine/threonine phosphatase activity"/>
    <property type="evidence" value="ECO:0007669"/>
    <property type="project" value="InterPro"/>
</dbReference>
<dbReference type="InterPro" id="IPR015655">
    <property type="entry name" value="PP2C"/>
</dbReference>
<dbReference type="CDD" id="cd00143">
    <property type="entry name" value="PP2Cc"/>
    <property type="match status" value="1"/>
</dbReference>
<keyword evidence="3" id="KW-1185">Reference proteome</keyword>
<dbReference type="OrthoDB" id="9801841at2"/>
<dbReference type="Pfam" id="PF13672">
    <property type="entry name" value="PP2C_2"/>
    <property type="match status" value="1"/>
</dbReference>
<feature type="domain" description="PPM-type phosphatase" evidence="1">
    <location>
        <begin position="9"/>
        <end position="256"/>
    </location>
</feature>
<dbReference type="Proteomes" id="UP000242869">
    <property type="component" value="Unassembled WGS sequence"/>
</dbReference>
<dbReference type="SMART" id="SM00332">
    <property type="entry name" value="PP2Cc"/>
    <property type="match status" value="1"/>
</dbReference>
<dbReference type="NCBIfam" id="NF033484">
    <property type="entry name" value="Stp1_PP2C_phos"/>
    <property type="match status" value="1"/>
</dbReference>
<dbReference type="PROSITE" id="PS51746">
    <property type="entry name" value="PPM_2"/>
    <property type="match status" value="1"/>
</dbReference>
<dbReference type="AlphaFoldDB" id="A0A1I4XTL5"/>
<dbReference type="InterPro" id="IPR036457">
    <property type="entry name" value="PPM-type-like_dom_sf"/>
</dbReference>
<dbReference type="SMART" id="SM00331">
    <property type="entry name" value="PP2C_SIG"/>
    <property type="match status" value="1"/>
</dbReference>
<reference evidence="3" key="1">
    <citation type="submission" date="2016-10" db="EMBL/GenBank/DDBJ databases">
        <authorList>
            <person name="Varghese N."/>
            <person name="Submissions S."/>
        </authorList>
    </citation>
    <scope>NUCLEOTIDE SEQUENCE [LARGE SCALE GENOMIC DNA]</scope>
    <source>
        <strain evidence="3">DSM 6150</strain>
    </source>
</reference>
<dbReference type="InterPro" id="IPR001932">
    <property type="entry name" value="PPM-type_phosphatase-like_dom"/>
</dbReference>
<dbReference type="Gene3D" id="3.60.40.10">
    <property type="entry name" value="PPM-type phosphatase domain"/>
    <property type="match status" value="1"/>
</dbReference>
<dbReference type="EMBL" id="FOVE01000006">
    <property type="protein sequence ID" value="SFN28996.1"/>
    <property type="molecule type" value="Genomic_DNA"/>
</dbReference>
<dbReference type="PANTHER" id="PTHR47992">
    <property type="entry name" value="PROTEIN PHOSPHATASE"/>
    <property type="match status" value="1"/>
</dbReference>
<name>A0A1I4XTL5_9NEIS</name>